<dbReference type="Proteomes" id="UP001500642">
    <property type="component" value="Unassembled WGS sequence"/>
</dbReference>
<sequence length="151" mass="16223">MSPPPAGPADQPFDLPSIREAILADTTISNQPDASQVDEVLLVCTECIELAEPFVADGQKFQIALVSTPSDDRVFAGVVVSQVEDRPRVNLIVSGHDLTLTPGRGGTLVAQESMYREGDPECCPSGWSVRVYRHRDGGFEAGQRITQNDGA</sequence>
<protein>
    <submittedName>
        <fullName evidence="1">Uncharacterized protein</fullName>
    </submittedName>
</protein>
<reference evidence="2" key="1">
    <citation type="journal article" date="2019" name="Int. J. Syst. Evol. Microbiol.">
        <title>The Global Catalogue of Microorganisms (GCM) 10K type strain sequencing project: providing services to taxonomists for standard genome sequencing and annotation.</title>
        <authorList>
            <consortium name="The Broad Institute Genomics Platform"/>
            <consortium name="The Broad Institute Genome Sequencing Center for Infectious Disease"/>
            <person name="Wu L."/>
            <person name="Ma J."/>
        </authorList>
    </citation>
    <scope>NUCLEOTIDE SEQUENCE [LARGE SCALE GENOMIC DNA]</scope>
    <source>
        <strain evidence="2">JCM 17808</strain>
    </source>
</reference>
<evidence type="ECO:0000313" key="2">
    <source>
        <dbReference type="Proteomes" id="UP001500642"/>
    </source>
</evidence>
<name>A0ABP8J1L7_9MICO</name>
<accession>A0ABP8J1L7</accession>
<dbReference type="RefSeq" id="WP_345029160.1">
    <property type="nucleotide sequence ID" value="NZ_BAABGL010000002.1"/>
</dbReference>
<proteinExistence type="predicted"/>
<comment type="caution">
    <text evidence="1">The sequence shown here is derived from an EMBL/GenBank/DDBJ whole genome shotgun (WGS) entry which is preliminary data.</text>
</comment>
<keyword evidence="2" id="KW-1185">Reference proteome</keyword>
<gene>
    <name evidence="1" type="ORF">GCM10023167_02040</name>
</gene>
<evidence type="ECO:0000313" key="1">
    <source>
        <dbReference type="EMBL" id="GAA4382959.1"/>
    </source>
</evidence>
<dbReference type="EMBL" id="BAABGL010000002">
    <property type="protein sequence ID" value="GAA4382959.1"/>
    <property type="molecule type" value="Genomic_DNA"/>
</dbReference>
<organism evidence="1 2">
    <name type="scientific">Brevibacterium pityocampae</name>
    <dbReference type="NCBI Taxonomy" id="506594"/>
    <lineage>
        <taxon>Bacteria</taxon>
        <taxon>Bacillati</taxon>
        <taxon>Actinomycetota</taxon>
        <taxon>Actinomycetes</taxon>
        <taxon>Micrococcales</taxon>
        <taxon>Brevibacteriaceae</taxon>
        <taxon>Brevibacterium</taxon>
    </lineage>
</organism>